<sequence length="931" mass="105354">MLSRTILLLVFLFGSHQQLSAQKTYDVKGTLTDEEGNPLIAATVVLLQLADSSFADYGLSTDNGKFKLSAERNKNYQLQISYVGYTPFLKDILLDKDYDLATITLKESTNMLETAQIEAEHIPIRMNGDTLEFNSAAFNVQAHDDVEGLLEQMPGVEIDEDGTVKINGKKVEKILVDGKEFFGEDVQTALKNLPADAIQKVEVYDKKTDKEALTGKDDKADNKTINLTLKEDKKVGFMGNIEAGYGYYPTTHRYKSSLSLNYFNPKMRISVIGAANNVNKAGFTYKDFQGMTGGYDNFMSGHSGMSIGQNWNDPVMNLLWGGGRSGETRAIAGGMNMNFFLSEKTELSTHYMYTNADKRQFTKTFNRSITPENFYTRNGSNSQILLAQRHIFNTKFSHKFDSTQELRFRLKMKYTSSDDRSDRLTETLGESDTLENSINQNSQTDESGFGIISNLHYQKKLKKKGRSLWANVALAYANNGKVFETYSNTNIYDQMLIVERDTLNQVQNSTNGKSVYGAEFAYTEPLGEKNHLEIKLVGGFSHEDTDRKVFDWYEQLSVPNAALTDLYTKQYNFQVFTTTFEHEADKISIQTSLGIQHSGLRGVLASSSSTIRQDYYYPIGNIDFEYKFSDSKKFGIYYSTDVDEPSLDQLQPMLNNQNPLSIRLGNPNLIPEYKHNFWLNYNLWDQLSFTSFYMSLYGEIRQNSISTKQTIDETFRTVYQPINFGTSYRGGMYFGYNAEVKKIIKFSVRGGLNINQRPILLNEVASGQLNHNYNLSLSIGNKKKKVFDVSLSANVTLGNTVYAGNNSLDVTYLSHNYTGKFRVTIAKKWNIKTDFKYSIYDDLGYGEAFAIPVWSASLGRTFLKGDALKIELSAENILNEAFSVNRYTWNGNVSETQRNLLGRYFMLSAAYKINKMGGNEPKSGNSPIMIY</sequence>
<dbReference type="InterPro" id="IPR041700">
    <property type="entry name" value="OMP_b-brl_3"/>
</dbReference>
<reference evidence="2" key="1">
    <citation type="submission" date="2022-09" db="EMBL/GenBank/DDBJ databases">
        <title>Aureispira anguillicida sp. nov., isolated from Leptocephalus of Japanese eel Anguilla japonica.</title>
        <authorList>
            <person name="Yuasa K."/>
            <person name="Mekata T."/>
            <person name="Ikunari K."/>
        </authorList>
    </citation>
    <scope>NUCLEOTIDE SEQUENCE</scope>
    <source>
        <strain evidence="2">EL160426</strain>
    </source>
</reference>
<dbReference type="InterPro" id="IPR008969">
    <property type="entry name" value="CarboxyPept-like_regulatory"/>
</dbReference>
<dbReference type="Pfam" id="PF13715">
    <property type="entry name" value="CarbopepD_reg_2"/>
    <property type="match status" value="1"/>
</dbReference>
<dbReference type="KEGG" id="aup:AsAng_0050540"/>
<name>A0A916DW48_9BACT</name>
<dbReference type="Pfam" id="PF14905">
    <property type="entry name" value="OMP_b-brl_3"/>
    <property type="match status" value="2"/>
</dbReference>
<evidence type="ECO:0000313" key="2">
    <source>
        <dbReference type="EMBL" id="BDS14275.1"/>
    </source>
</evidence>
<dbReference type="Proteomes" id="UP001060919">
    <property type="component" value="Chromosome"/>
</dbReference>
<dbReference type="SUPFAM" id="SSF49464">
    <property type="entry name" value="Carboxypeptidase regulatory domain-like"/>
    <property type="match status" value="1"/>
</dbReference>
<feature type="domain" description="Outer membrane protein beta-barrel" evidence="1">
    <location>
        <begin position="459"/>
        <end position="756"/>
    </location>
</feature>
<evidence type="ECO:0000313" key="3">
    <source>
        <dbReference type="Proteomes" id="UP001060919"/>
    </source>
</evidence>
<dbReference type="SUPFAM" id="SSF56935">
    <property type="entry name" value="Porins"/>
    <property type="match status" value="1"/>
</dbReference>
<protein>
    <submittedName>
        <fullName evidence="2">Outer membrane beta-barrel protein</fullName>
    </submittedName>
</protein>
<dbReference type="AlphaFoldDB" id="A0A916DW48"/>
<feature type="domain" description="Outer membrane protein beta-barrel" evidence="1">
    <location>
        <begin position="770"/>
        <end position="911"/>
    </location>
</feature>
<accession>A0A916DW48</accession>
<dbReference type="EMBL" id="AP026867">
    <property type="protein sequence ID" value="BDS14275.1"/>
    <property type="molecule type" value="Genomic_DNA"/>
</dbReference>
<dbReference type="RefSeq" id="WP_264789498.1">
    <property type="nucleotide sequence ID" value="NZ_AP026867.1"/>
</dbReference>
<keyword evidence="3" id="KW-1185">Reference proteome</keyword>
<gene>
    <name evidence="2" type="ORF">AsAng_0050540</name>
</gene>
<evidence type="ECO:0000259" key="1">
    <source>
        <dbReference type="Pfam" id="PF14905"/>
    </source>
</evidence>
<organism evidence="2 3">
    <name type="scientific">Aureispira anguillae</name>
    <dbReference type="NCBI Taxonomy" id="2864201"/>
    <lineage>
        <taxon>Bacteria</taxon>
        <taxon>Pseudomonadati</taxon>
        <taxon>Bacteroidota</taxon>
        <taxon>Saprospiria</taxon>
        <taxon>Saprospirales</taxon>
        <taxon>Saprospiraceae</taxon>
        <taxon>Aureispira</taxon>
    </lineage>
</organism>
<proteinExistence type="predicted"/>